<accession>A0A1X7GA21</accession>
<keyword evidence="2" id="KW-1133">Transmembrane helix</keyword>
<dbReference type="GO" id="GO:0005886">
    <property type="term" value="C:plasma membrane"/>
    <property type="evidence" value="ECO:0007669"/>
    <property type="project" value="TreeGrafter"/>
</dbReference>
<feature type="transmembrane region" description="Helical" evidence="2">
    <location>
        <begin position="1063"/>
        <end position="1087"/>
    </location>
</feature>
<feature type="transmembrane region" description="Helical" evidence="2">
    <location>
        <begin position="13"/>
        <end position="31"/>
    </location>
</feature>
<gene>
    <name evidence="3" type="ORF">SAMN05661091_0274</name>
</gene>
<feature type="transmembrane region" description="Helical" evidence="2">
    <location>
        <begin position="611"/>
        <end position="636"/>
    </location>
</feature>
<evidence type="ECO:0000313" key="4">
    <source>
        <dbReference type="Proteomes" id="UP000192940"/>
    </source>
</evidence>
<dbReference type="STRING" id="1313296.SAMN05661091_0274"/>
<dbReference type="PANTHER" id="PTHR32063">
    <property type="match status" value="1"/>
</dbReference>
<feature type="compositionally biased region" description="Low complexity" evidence="1">
    <location>
        <begin position="303"/>
        <end position="328"/>
    </location>
</feature>
<feature type="transmembrane region" description="Helical" evidence="2">
    <location>
        <begin position="988"/>
        <end position="1011"/>
    </location>
</feature>
<proteinExistence type="predicted"/>
<evidence type="ECO:0000313" key="3">
    <source>
        <dbReference type="EMBL" id="SMF66606.1"/>
    </source>
</evidence>
<dbReference type="SUPFAM" id="SSF82866">
    <property type="entry name" value="Multidrug efflux transporter AcrB transmembrane domain"/>
    <property type="match status" value="2"/>
</dbReference>
<feature type="transmembrane region" description="Helical" evidence="2">
    <location>
        <begin position="519"/>
        <end position="541"/>
    </location>
</feature>
<feature type="transmembrane region" description="Helical" evidence="2">
    <location>
        <begin position="444"/>
        <end position="462"/>
    </location>
</feature>
<dbReference type="EMBL" id="LT840184">
    <property type="protein sequence ID" value="SMF66606.1"/>
    <property type="molecule type" value="Genomic_DNA"/>
</dbReference>
<dbReference type="SUPFAM" id="SSF82693">
    <property type="entry name" value="Multidrug efflux transporter AcrB pore domain, PN1, PN2, PC1 and PC2 subdomains"/>
    <property type="match status" value="2"/>
</dbReference>
<dbReference type="Proteomes" id="UP000192940">
    <property type="component" value="Chromosome I"/>
</dbReference>
<organism evidence="3 4">
    <name type="scientific">Paenibacillus uliginis N3/975</name>
    <dbReference type="NCBI Taxonomy" id="1313296"/>
    <lineage>
        <taxon>Bacteria</taxon>
        <taxon>Bacillati</taxon>
        <taxon>Bacillota</taxon>
        <taxon>Bacilli</taxon>
        <taxon>Bacillales</taxon>
        <taxon>Paenibacillaceae</taxon>
        <taxon>Paenibacillus</taxon>
    </lineage>
</organism>
<dbReference type="RefSeq" id="WP_208917430.1">
    <property type="nucleotide sequence ID" value="NZ_LT840184.1"/>
</dbReference>
<dbReference type="InterPro" id="IPR027463">
    <property type="entry name" value="AcrB_DN_DC_subdom"/>
</dbReference>
<dbReference type="Gene3D" id="3.30.70.1440">
    <property type="entry name" value="Multidrug efflux transporter AcrB pore domain"/>
    <property type="match status" value="1"/>
</dbReference>
<feature type="transmembrane region" description="Helical" evidence="2">
    <location>
        <begin position="1032"/>
        <end position="1051"/>
    </location>
</feature>
<keyword evidence="4" id="KW-1185">Reference proteome</keyword>
<feature type="transmembrane region" description="Helical" evidence="2">
    <location>
        <begin position="960"/>
        <end position="982"/>
    </location>
</feature>
<dbReference type="SUPFAM" id="SSF82714">
    <property type="entry name" value="Multidrug efflux transporter AcrB TolC docking domain, DN and DC subdomains"/>
    <property type="match status" value="1"/>
</dbReference>
<dbReference type="Gene3D" id="3.30.70.1320">
    <property type="entry name" value="Multidrug efflux transporter AcrB pore domain like"/>
    <property type="match status" value="2"/>
</dbReference>
<protein>
    <submittedName>
        <fullName evidence="3">Hydrophobic/amphiphilic exporter-1, HAE1 family</fullName>
    </submittedName>
</protein>
<evidence type="ECO:0000256" key="2">
    <source>
        <dbReference type="SAM" id="Phobius"/>
    </source>
</evidence>
<dbReference type="InterPro" id="IPR001036">
    <property type="entry name" value="Acrflvin-R"/>
</dbReference>
<dbReference type="Pfam" id="PF00873">
    <property type="entry name" value="ACR_tran"/>
    <property type="match status" value="2"/>
</dbReference>
<feature type="transmembrane region" description="Helical" evidence="2">
    <location>
        <begin position="547"/>
        <end position="570"/>
    </location>
</feature>
<keyword evidence="2" id="KW-0472">Membrane</keyword>
<dbReference type="AlphaFoldDB" id="A0A1X7GA21"/>
<name>A0A1X7GA21_9BACL</name>
<feature type="transmembrane region" description="Helical" evidence="2">
    <location>
        <begin position="934"/>
        <end position="953"/>
    </location>
</feature>
<sequence>MKGIINFSLRNKFAIWLLTIIIIFGGLYSGMTMKQETIPNINVPFLSVTAIYPGAAPEGVVQDVSKPLETRLRNVDGVKTVTSTSMENVSNLMVEFNYGADLDNATAAVREALNEVKLPDGVQKPQISKFSMSSMPVVSLSIANKEGTSLDELTRITENDIVPKLEDLDGVASLQVSGQFVNEVQLKFNQKKMDELGLTEDTVKGIVQGSALYAPLGLFEMEQSQKAVAVDGGIIGIDDLKNIAIPVMPVSGSNATGAGSPAAGGTPAAGAGSPAAGGTPAAGAGSPAAGGTPAAGADGGANAGSAGQNAGQPPAAGQQAPGTSPQAGTPNGLDSFGIPTVKLGEIADIEVIGKAESISRTNGKESIGVQVVKANDANTVDVVNSVKDKAEELKELYPGMDLTIMLDQGKPIEDSVHTMLFKALYGALFAVIIIMIFLRNIRSTIISIISIPLSLLIAVLCLQQMDITLNMMSLGAMTVAIGRVVDDSIVVIENIYRRLSLSSEKLKGRELIGAATREMFTPILSSTIVTIAVFLPLVLVSGMVGELFIPFAMTMVFALLASLVVAVTLVPAMAHSMFRKGLKNKHNHDEKPGALARGYQSVLRWSLNHKLITFGIAIVLLVGSLFLTKFVGVSFLPEQEDKYAMVTYSPQPGDRLEDVEQRALKAEKYILGQDGVQSMQYSIGGSNPLGMGSANSGLFYVMYDPDTKNFEDVKKDLVEGLEKQVPEGQWSSMDMGGFGGSQLTVNVFGDTLEQIKPVAEDILELAKKDTANFENAKTSLSKAYEQYTLVADQEKLSSLGLTAGQLAMKLSPVRERPVLTEVKIDNKSYKVYIEADSQTYKSIEDIQNETITSPLGMEIPIKDVAKVEKGTSPDSIMRIDGKMVVTVNADMITNDVGTASTNLQAKVDEMKLPEGVSVSFGGVTEQINDTFGQLGLAMLAAIAIVYFVLVVTFGGALAPFAILFSLPFIVIGVIIALLITGVTLDVSALMGVLMLIGIVVTNAIVLIDRVIHKERDGLSTREALLEAGATRLRPILMTALATIGALLPLVFGWESSAGIISRGLGITVIGGLISSTLLTLVVVPIVYEFLMKFRKKRIED</sequence>
<dbReference type="Gene3D" id="1.20.1640.10">
    <property type="entry name" value="Multidrug efflux transporter AcrB transmembrane domain"/>
    <property type="match status" value="3"/>
</dbReference>
<feature type="region of interest" description="Disordered" evidence="1">
    <location>
        <begin position="254"/>
        <end position="335"/>
    </location>
</feature>
<feature type="compositionally biased region" description="Low complexity" evidence="1">
    <location>
        <begin position="254"/>
        <end position="296"/>
    </location>
</feature>
<dbReference type="PANTHER" id="PTHR32063:SF0">
    <property type="entry name" value="SWARMING MOTILITY PROTEIN SWRC"/>
    <property type="match status" value="1"/>
</dbReference>
<dbReference type="Gene3D" id="3.30.2090.10">
    <property type="entry name" value="Multidrug efflux transporter AcrB TolC docking domain, DN and DC subdomains"/>
    <property type="match status" value="3"/>
</dbReference>
<feature type="transmembrane region" description="Helical" evidence="2">
    <location>
        <begin position="419"/>
        <end position="438"/>
    </location>
</feature>
<dbReference type="GO" id="GO:0042910">
    <property type="term" value="F:xenobiotic transmembrane transporter activity"/>
    <property type="evidence" value="ECO:0007669"/>
    <property type="project" value="TreeGrafter"/>
</dbReference>
<evidence type="ECO:0000256" key="1">
    <source>
        <dbReference type="SAM" id="MobiDB-lite"/>
    </source>
</evidence>
<dbReference type="Gene3D" id="3.30.70.1430">
    <property type="entry name" value="Multidrug efflux transporter AcrB pore domain"/>
    <property type="match status" value="2"/>
</dbReference>
<reference evidence="3 4" key="1">
    <citation type="submission" date="2017-04" db="EMBL/GenBank/DDBJ databases">
        <authorList>
            <person name="Afonso C.L."/>
            <person name="Miller P.J."/>
            <person name="Scott M.A."/>
            <person name="Spackman E."/>
            <person name="Goraichik I."/>
            <person name="Dimitrov K.M."/>
            <person name="Suarez D.L."/>
            <person name="Swayne D.E."/>
        </authorList>
    </citation>
    <scope>NUCLEOTIDE SEQUENCE [LARGE SCALE GENOMIC DNA]</scope>
    <source>
        <strain evidence="3 4">N3/975</strain>
    </source>
</reference>
<keyword evidence="2" id="KW-0812">Transmembrane</keyword>